<keyword evidence="3" id="KW-1185">Reference proteome</keyword>
<dbReference type="Proteomes" id="UP001165083">
    <property type="component" value="Unassembled WGS sequence"/>
</dbReference>
<dbReference type="EMBL" id="BSXW01000025">
    <property type="protein sequence ID" value="GMF09954.1"/>
    <property type="molecule type" value="Genomic_DNA"/>
</dbReference>
<feature type="region of interest" description="Disordered" evidence="1">
    <location>
        <begin position="52"/>
        <end position="119"/>
    </location>
</feature>
<evidence type="ECO:0000256" key="1">
    <source>
        <dbReference type="SAM" id="MobiDB-lite"/>
    </source>
</evidence>
<evidence type="ECO:0000313" key="2">
    <source>
        <dbReference type="EMBL" id="GMF09954.1"/>
    </source>
</evidence>
<dbReference type="AlphaFoldDB" id="A0A9W6TCL9"/>
<evidence type="ECO:0000313" key="3">
    <source>
        <dbReference type="Proteomes" id="UP001165083"/>
    </source>
</evidence>
<reference evidence="2" key="1">
    <citation type="submission" date="2023-04" db="EMBL/GenBank/DDBJ databases">
        <title>Phytophthora lilii NBRC 32176.</title>
        <authorList>
            <person name="Ichikawa N."/>
            <person name="Sato H."/>
            <person name="Tonouchi N."/>
        </authorList>
    </citation>
    <scope>NUCLEOTIDE SEQUENCE</scope>
    <source>
        <strain evidence="2">NBRC 32176</strain>
    </source>
</reference>
<feature type="compositionally biased region" description="Basic and acidic residues" evidence="1">
    <location>
        <begin position="68"/>
        <end position="85"/>
    </location>
</feature>
<name>A0A9W6TCL9_9STRA</name>
<organism evidence="2 3">
    <name type="scientific">Phytophthora lilii</name>
    <dbReference type="NCBI Taxonomy" id="2077276"/>
    <lineage>
        <taxon>Eukaryota</taxon>
        <taxon>Sar</taxon>
        <taxon>Stramenopiles</taxon>
        <taxon>Oomycota</taxon>
        <taxon>Peronosporomycetes</taxon>
        <taxon>Peronosporales</taxon>
        <taxon>Peronosporaceae</taxon>
        <taxon>Phytophthora</taxon>
    </lineage>
</organism>
<sequence length="119" mass="12894">MQVSILHPPNLQTLSPDVIGSVVQRSRIPLYRHTTTSLAPVTTALVEPCPFTQAEDDCSGRSSPTDTKQSDKKRASAAEGTDRYRRLSARKASSEARTLQGTTTQARRRTGGWQPAATG</sequence>
<proteinExistence type="predicted"/>
<comment type="caution">
    <text evidence="2">The sequence shown here is derived from an EMBL/GenBank/DDBJ whole genome shotgun (WGS) entry which is preliminary data.</text>
</comment>
<gene>
    <name evidence="2" type="ORF">Plil01_000081300</name>
</gene>
<protein>
    <submittedName>
        <fullName evidence="2">Unnamed protein product</fullName>
    </submittedName>
</protein>
<feature type="compositionally biased region" description="Low complexity" evidence="1">
    <location>
        <begin position="96"/>
        <end position="105"/>
    </location>
</feature>
<accession>A0A9W6TCL9</accession>